<dbReference type="InterPro" id="IPR001434">
    <property type="entry name" value="OmcB-like_DUF11"/>
</dbReference>
<dbReference type="Proteomes" id="UP001139485">
    <property type="component" value="Unassembled WGS sequence"/>
</dbReference>
<evidence type="ECO:0000259" key="3">
    <source>
        <dbReference type="Pfam" id="PF01345"/>
    </source>
</evidence>
<feature type="domain" description="DUF11" evidence="3">
    <location>
        <begin position="684"/>
        <end position="795"/>
    </location>
</feature>
<feature type="transmembrane region" description="Helical" evidence="2">
    <location>
        <begin position="1264"/>
        <end position="1281"/>
    </location>
</feature>
<proteinExistence type="predicted"/>
<dbReference type="InterPro" id="IPR051172">
    <property type="entry name" value="Chlamydia_OmcB"/>
</dbReference>
<dbReference type="NCBIfam" id="TIGR01451">
    <property type="entry name" value="B_ant_repeat"/>
    <property type="match status" value="3"/>
</dbReference>
<comment type="caution">
    <text evidence="4">The sequence shown here is derived from an EMBL/GenBank/DDBJ whole genome shotgun (WGS) entry which is preliminary data.</text>
</comment>
<gene>
    <name evidence="4" type="ORF">M8330_18175</name>
</gene>
<keyword evidence="2" id="KW-0472">Membrane</keyword>
<protein>
    <recommendedName>
        <fullName evidence="3">DUF11 domain-containing protein</fullName>
    </recommendedName>
</protein>
<evidence type="ECO:0000313" key="4">
    <source>
        <dbReference type="EMBL" id="MCM0622224.1"/>
    </source>
</evidence>
<dbReference type="Gene3D" id="2.60.40.10">
    <property type="entry name" value="Immunoglobulins"/>
    <property type="match status" value="3"/>
</dbReference>
<dbReference type="EMBL" id="JAMOIL010000030">
    <property type="protein sequence ID" value="MCM0622224.1"/>
    <property type="molecule type" value="Genomic_DNA"/>
</dbReference>
<dbReference type="Pfam" id="PF01345">
    <property type="entry name" value="DUF11"/>
    <property type="match status" value="5"/>
</dbReference>
<organism evidence="4 5">
    <name type="scientific">Nocardioides bruguierae</name>
    <dbReference type="NCBI Taxonomy" id="2945102"/>
    <lineage>
        <taxon>Bacteria</taxon>
        <taxon>Bacillati</taxon>
        <taxon>Actinomycetota</taxon>
        <taxon>Actinomycetes</taxon>
        <taxon>Propionibacteriales</taxon>
        <taxon>Nocardioidaceae</taxon>
        <taxon>Nocardioides</taxon>
    </lineage>
</organism>
<accession>A0A9X2IH45</accession>
<feature type="domain" description="DUF11" evidence="3">
    <location>
        <begin position="559"/>
        <end position="676"/>
    </location>
</feature>
<sequence length="1309" mass="131184">MDETTSRWHATGADAGDAPAGEPDEARHRATRRPRLVPALNPFRTGGRRARRGGADVPPAARASRQAVGSLLAVGLAVAVLGGSLTAVTRAGLPTPEPVQVTPAAATSCPSAVSLVNGDFEKPVLAAGDLVITHESNVPGWLTTASDHAIEIWNDGHEGYRSAQGKQWAELNANMVSSLYQDVTTTPGQTLRWELLHAGRLGTDTMAVKIGPPGGELQQAQFSDPQAWGEHSGVYTVPAGQTTTRFAFVSVSAAGGNTSIGNFLDAISFGTAPCLTSTLTADTPAGDGTAHVGDVVTYRLTTTNNGGNPADDVWFENALPAGTTYVPGSLRVTTSTGTTAISDASGDDAGEYLSAQGKVRVRLGTGATSAAGGTLAPGASRVVTYQARVGTAGAGTTVTDDVDVTFYDDLTAGTLVSTTGEAAVVVAPAADLTAALSRSGAAVAGTTGTWLLQVGNDGPNDAGAVTATVTVPGSLGAVTAATPGGTCTVVPGTPTQVTCTWAGLPAGETRTVTLTGDMAPGAAAGSSLAFSAGVAGDVDEIDTGDNVAAHTSVVSTVADLGVLLAVSPDPGVAGDDVTYTATVTSTGPSVARGVQLTMPVPTGSVFVSASVPGGTCALDGTSTVVCTLPDLAAGDSLDVDVVLTLDPAGSGAVDGAVAVNATTSDPDASDNTAAVSAAGSTEADVSVVLDIAATVARPGDSVPFTLTVRNDGPSVARDVSFTTLVPAGITIVRPASPFCTPSACTIPLLGVGDEIVIAGTADIDVDAASGPGVSSTTAIASTPDPDVSDNTDSVAFEVFLDSDLAVSQSLTGPGGAADTVSGRALGITTSVENVGATRAEDVVLRVPVPAGHPVPTVTDDGGGSCSFVGTVTGGLALSGGTVVCQAAQVAAGDTWTVVLASSVPAWFDGAWMDGSASVATDSDSTPGNDQALTTIAVSQVADLAVAQSVPTGDQETGSTVEVTVTVTNAGPSDAHDVVLVEQTGPGIVVTGGTADVGSTDPASGDWTIPHLAVGETATATMTLTGWVPGTYDTVVEIATSDVIDPDGSNDRSTASLTWVAPVVVTPTVTVTATETATETATATATVTETASATATTTETATATATTTATATATTTETATETATATATTTETATATETTTETATATETAFATAWATVTRAPGGRATVVLPGTTRTVTVTEQAAAPRAATRTVTDVRTVVVTETARPGRPTATVTVTERAGGRSATSVALDGTRLSTEHEGCWCDEGWDEDAGWWTNLWHWFWCHWWWLLLLAVLLGVLAVARERHRRRRAERLLEEEQTSTGDQDRPHGS</sequence>
<reference evidence="4" key="1">
    <citation type="submission" date="2022-05" db="EMBL/GenBank/DDBJ databases">
        <authorList>
            <person name="Tuo L."/>
        </authorList>
    </citation>
    <scope>NUCLEOTIDE SEQUENCE</scope>
    <source>
        <strain evidence="4">BSK12Z-4</strain>
    </source>
</reference>
<evidence type="ECO:0000256" key="1">
    <source>
        <dbReference type="SAM" id="MobiDB-lite"/>
    </source>
</evidence>
<keyword evidence="2" id="KW-0812">Transmembrane</keyword>
<keyword evidence="5" id="KW-1185">Reference proteome</keyword>
<dbReference type="RefSeq" id="WP_250828477.1">
    <property type="nucleotide sequence ID" value="NZ_JAMOIL010000030.1"/>
</dbReference>
<feature type="region of interest" description="Disordered" evidence="1">
    <location>
        <begin position="1"/>
        <end position="61"/>
    </location>
</feature>
<dbReference type="Gene3D" id="2.60.40.740">
    <property type="match status" value="1"/>
</dbReference>
<dbReference type="InterPro" id="IPR013783">
    <property type="entry name" value="Ig-like_fold"/>
</dbReference>
<feature type="domain" description="DUF11" evidence="3">
    <location>
        <begin position="287"/>
        <end position="399"/>
    </location>
</feature>
<keyword evidence="2" id="KW-1133">Transmembrane helix</keyword>
<dbReference type="GO" id="GO:0005975">
    <property type="term" value="P:carbohydrate metabolic process"/>
    <property type="evidence" value="ECO:0007669"/>
    <property type="project" value="UniProtKB-ARBA"/>
</dbReference>
<dbReference type="PANTHER" id="PTHR34819">
    <property type="entry name" value="LARGE CYSTEINE-RICH PERIPLASMIC PROTEIN OMCB"/>
    <property type="match status" value="1"/>
</dbReference>
<dbReference type="InterPro" id="IPR047589">
    <property type="entry name" value="DUF11_rpt"/>
</dbReference>
<evidence type="ECO:0000256" key="2">
    <source>
        <dbReference type="SAM" id="Phobius"/>
    </source>
</evidence>
<feature type="region of interest" description="Disordered" evidence="1">
    <location>
        <begin position="1089"/>
        <end position="1143"/>
    </location>
</feature>
<name>A0A9X2IH45_9ACTN</name>
<evidence type="ECO:0000313" key="5">
    <source>
        <dbReference type="Proteomes" id="UP001139485"/>
    </source>
</evidence>
<dbReference type="Gene3D" id="2.60.120.260">
    <property type="entry name" value="Galactose-binding domain-like"/>
    <property type="match status" value="1"/>
</dbReference>
<feature type="domain" description="DUF11" evidence="3">
    <location>
        <begin position="441"/>
        <end position="550"/>
    </location>
</feature>
<feature type="compositionally biased region" description="Low complexity" evidence="1">
    <location>
        <begin position="12"/>
        <end position="21"/>
    </location>
</feature>
<feature type="domain" description="DUF11" evidence="3">
    <location>
        <begin position="942"/>
        <end position="1055"/>
    </location>
</feature>